<reference evidence="3 4" key="1">
    <citation type="submission" date="2016-01" db="EMBL/GenBank/DDBJ databases">
        <title>Complete genome sequence of a soil Actinobacterium, Isoptericola dokdonensis DS-3.</title>
        <authorList>
            <person name="Kwon S.-K."/>
            <person name="Kim J.F."/>
        </authorList>
    </citation>
    <scope>NUCLEOTIDE SEQUENCE [LARGE SCALE GENOMIC DNA]</scope>
    <source>
        <strain evidence="3 4">DS-3</strain>
    </source>
</reference>
<protein>
    <submittedName>
        <fullName evidence="3">D-alanyl-D-alanine carboxypeptidase</fullName>
    </submittedName>
</protein>
<evidence type="ECO:0000313" key="4">
    <source>
        <dbReference type="Proteomes" id="UP000076794"/>
    </source>
</evidence>
<feature type="domain" description="D-alanyl-D-alanine carboxypeptidase-like core" evidence="2">
    <location>
        <begin position="188"/>
        <end position="293"/>
    </location>
</feature>
<dbReference type="KEGG" id="ido:I598_2391"/>
<feature type="region of interest" description="Disordered" evidence="1">
    <location>
        <begin position="96"/>
        <end position="123"/>
    </location>
</feature>
<evidence type="ECO:0000256" key="1">
    <source>
        <dbReference type="SAM" id="MobiDB-lite"/>
    </source>
</evidence>
<evidence type="ECO:0000313" key="3">
    <source>
        <dbReference type="EMBL" id="ANC31931.1"/>
    </source>
</evidence>
<dbReference type="AlphaFoldDB" id="A0A168FJB5"/>
<dbReference type="RefSeq" id="WP_068203138.1">
    <property type="nucleotide sequence ID" value="NZ_CP014209.1"/>
</dbReference>
<dbReference type="Pfam" id="PF02557">
    <property type="entry name" value="VanY"/>
    <property type="match status" value="1"/>
</dbReference>
<feature type="region of interest" description="Disordered" evidence="1">
    <location>
        <begin position="57"/>
        <end position="79"/>
    </location>
</feature>
<evidence type="ECO:0000259" key="2">
    <source>
        <dbReference type="Pfam" id="PF02557"/>
    </source>
</evidence>
<sequence length="302" mass="31286">MTRAEMARSRGRHFAEPARRRRRPGPTWSSLAPTSWRLSVGVGLAVTMATTTGLAAASGTPVPLLSSAPDGSEPVVDTAGTGLGIDVAHAATLLADRDQPASRGSSATRGEIGARDASASRNGARTVPGGVVVAADATLPAEKVEVDVESAPEPPVLPGCDGVATGAGTNGNISLSEMCVLWDGGPSIRADAAVALARLNQQYRAVFGEDMCITDGYRSYSQQVATKAAKGYLAATPGTSNHGWGLAVDLCPETYSGDRWSWLAAHGPAYGWDNPDWARAGGSKYEPWHWEFTAAVAVQNGS</sequence>
<dbReference type="CDD" id="cd14814">
    <property type="entry name" value="Peptidase_M15"/>
    <property type="match status" value="1"/>
</dbReference>
<dbReference type="SUPFAM" id="SSF55166">
    <property type="entry name" value="Hedgehog/DD-peptidase"/>
    <property type="match status" value="1"/>
</dbReference>
<gene>
    <name evidence="3" type="ORF">I598_2391</name>
</gene>
<organism evidence="3 4">
    <name type="scientific">Isoptericola dokdonensis DS-3</name>
    <dbReference type="NCBI Taxonomy" id="1300344"/>
    <lineage>
        <taxon>Bacteria</taxon>
        <taxon>Bacillati</taxon>
        <taxon>Actinomycetota</taxon>
        <taxon>Actinomycetes</taxon>
        <taxon>Micrococcales</taxon>
        <taxon>Promicromonosporaceae</taxon>
        <taxon>Isoptericola</taxon>
    </lineage>
</organism>
<proteinExistence type="predicted"/>
<dbReference type="Gene3D" id="3.30.1380.10">
    <property type="match status" value="1"/>
</dbReference>
<keyword evidence="3" id="KW-0645">Protease</keyword>
<dbReference type="GO" id="GO:0006508">
    <property type="term" value="P:proteolysis"/>
    <property type="evidence" value="ECO:0007669"/>
    <property type="project" value="InterPro"/>
</dbReference>
<dbReference type="InterPro" id="IPR003709">
    <property type="entry name" value="VanY-like_core_dom"/>
</dbReference>
<dbReference type="PATRIC" id="fig|1300344.3.peg.2400"/>
<dbReference type="OrthoDB" id="5496837at2"/>
<dbReference type="STRING" id="1300344.I598_2391"/>
<keyword evidence="3" id="KW-0378">Hydrolase</keyword>
<name>A0A168FJB5_9MICO</name>
<dbReference type="InterPro" id="IPR009045">
    <property type="entry name" value="Zn_M74/Hedgehog-like"/>
</dbReference>
<keyword evidence="4" id="KW-1185">Reference proteome</keyword>
<dbReference type="Proteomes" id="UP000076794">
    <property type="component" value="Chromosome"/>
</dbReference>
<feature type="compositionally biased region" description="Basic and acidic residues" evidence="1">
    <location>
        <begin position="1"/>
        <end position="18"/>
    </location>
</feature>
<accession>A0A168FJB5</accession>
<dbReference type="EMBL" id="CP014209">
    <property type="protein sequence ID" value="ANC31931.1"/>
    <property type="molecule type" value="Genomic_DNA"/>
</dbReference>
<keyword evidence="3" id="KW-0121">Carboxypeptidase</keyword>
<feature type="region of interest" description="Disordered" evidence="1">
    <location>
        <begin position="1"/>
        <end position="30"/>
    </location>
</feature>
<dbReference type="GO" id="GO:0004180">
    <property type="term" value="F:carboxypeptidase activity"/>
    <property type="evidence" value="ECO:0007669"/>
    <property type="project" value="UniProtKB-KW"/>
</dbReference>